<dbReference type="AlphaFoldDB" id="A0A175VWN0"/>
<keyword evidence="3" id="KW-1185">Reference proteome</keyword>
<name>A0A175VWN0_9PEZI</name>
<sequence>MFFSWRFIPACLLAVSVAALPAQQPTPEYKGVLIKRGAVDVQKCLNVSTSHPGWEITNLAFTTINYNTGGRTGDIRFNAYNPAVETTTACTAENIDMSGGSKLWHDCSVVGTGFQFSLTDYGLKIKGSWSCGGDPARVFNGEGVLSSGILICDDYPFEERGWQTVCQMANGVVEASLSEPATKS</sequence>
<keyword evidence="1" id="KW-0732">Signal</keyword>
<accession>A0A175VWN0</accession>
<organism evidence="2 3">
    <name type="scientific">Madurella mycetomatis</name>
    <dbReference type="NCBI Taxonomy" id="100816"/>
    <lineage>
        <taxon>Eukaryota</taxon>
        <taxon>Fungi</taxon>
        <taxon>Dikarya</taxon>
        <taxon>Ascomycota</taxon>
        <taxon>Pezizomycotina</taxon>
        <taxon>Sordariomycetes</taxon>
        <taxon>Sordariomycetidae</taxon>
        <taxon>Sordariales</taxon>
        <taxon>Sordariales incertae sedis</taxon>
        <taxon>Madurella</taxon>
    </lineage>
</organism>
<evidence type="ECO:0000313" key="2">
    <source>
        <dbReference type="EMBL" id="KXX75783.1"/>
    </source>
</evidence>
<proteinExistence type="predicted"/>
<dbReference type="EMBL" id="LCTW02000249">
    <property type="protein sequence ID" value="KXX75783.1"/>
    <property type="molecule type" value="Genomic_DNA"/>
</dbReference>
<gene>
    <name evidence="2" type="ORF">MMYC01_207454</name>
</gene>
<evidence type="ECO:0000256" key="1">
    <source>
        <dbReference type="SAM" id="SignalP"/>
    </source>
</evidence>
<evidence type="ECO:0008006" key="4">
    <source>
        <dbReference type="Google" id="ProtNLM"/>
    </source>
</evidence>
<comment type="caution">
    <text evidence="2">The sequence shown here is derived from an EMBL/GenBank/DDBJ whole genome shotgun (WGS) entry which is preliminary data.</text>
</comment>
<dbReference type="OrthoDB" id="5201111at2759"/>
<dbReference type="VEuPathDB" id="FungiDB:MMYC01_207454"/>
<feature type="chain" id="PRO_5008043448" description="AA1-like domain-containing protein" evidence="1">
    <location>
        <begin position="19"/>
        <end position="184"/>
    </location>
</feature>
<reference evidence="2 3" key="1">
    <citation type="journal article" date="2016" name="Genome Announc.">
        <title>Genome Sequence of Madurella mycetomatis mm55, Isolated from a Human Mycetoma Case in Sudan.</title>
        <authorList>
            <person name="Smit S."/>
            <person name="Derks M.F."/>
            <person name="Bervoets S."/>
            <person name="Fahal A."/>
            <person name="van Leeuwen W."/>
            <person name="van Belkum A."/>
            <person name="van de Sande W.W."/>
        </authorList>
    </citation>
    <scope>NUCLEOTIDE SEQUENCE [LARGE SCALE GENOMIC DNA]</scope>
    <source>
        <strain evidence="3">mm55</strain>
    </source>
</reference>
<feature type="signal peptide" evidence="1">
    <location>
        <begin position="1"/>
        <end position="18"/>
    </location>
</feature>
<dbReference type="Proteomes" id="UP000078237">
    <property type="component" value="Unassembled WGS sequence"/>
</dbReference>
<evidence type="ECO:0000313" key="3">
    <source>
        <dbReference type="Proteomes" id="UP000078237"/>
    </source>
</evidence>
<protein>
    <recommendedName>
        <fullName evidence="4">AA1-like domain-containing protein</fullName>
    </recommendedName>
</protein>